<evidence type="ECO:0000313" key="9">
    <source>
        <dbReference type="EMBL" id="CAE8610071.1"/>
    </source>
</evidence>
<dbReference type="OrthoDB" id="429955at2759"/>
<feature type="transmembrane region" description="Helical" evidence="8">
    <location>
        <begin position="127"/>
        <end position="145"/>
    </location>
</feature>
<dbReference type="EMBL" id="CAJNNV010024515">
    <property type="protein sequence ID" value="CAE8610071.1"/>
    <property type="molecule type" value="Genomic_DNA"/>
</dbReference>
<dbReference type="InterPro" id="IPR052221">
    <property type="entry name" value="SLC35F_Transporter"/>
</dbReference>
<dbReference type="PANTHER" id="PTHR14233:SF4">
    <property type="entry name" value="SOLUTE CARRIER FAMILY 35 MEMBER F2"/>
    <property type="match status" value="1"/>
</dbReference>
<evidence type="ECO:0000313" key="10">
    <source>
        <dbReference type="Proteomes" id="UP000654075"/>
    </source>
</evidence>
<feature type="non-terminal residue" evidence="9">
    <location>
        <position position="265"/>
    </location>
</feature>
<comment type="similarity">
    <text evidence="2">Belongs to the SLC35F solute transporter family.</text>
</comment>
<dbReference type="PANTHER" id="PTHR14233">
    <property type="entry name" value="DUF914-RELATED"/>
    <property type="match status" value="1"/>
</dbReference>
<keyword evidence="10" id="KW-1185">Reference proteome</keyword>
<feature type="transmembrane region" description="Helical" evidence="8">
    <location>
        <begin position="53"/>
        <end position="77"/>
    </location>
</feature>
<evidence type="ECO:0000256" key="8">
    <source>
        <dbReference type="SAM" id="Phobius"/>
    </source>
</evidence>
<dbReference type="GO" id="GO:0022857">
    <property type="term" value="F:transmembrane transporter activity"/>
    <property type="evidence" value="ECO:0007669"/>
    <property type="project" value="InterPro"/>
</dbReference>
<dbReference type="Proteomes" id="UP000654075">
    <property type="component" value="Unassembled WGS sequence"/>
</dbReference>
<comment type="subcellular location">
    <subcellularLocation>
        <location evidence="1">Membrane</location>
        <topology evidence="1">Multi-pass membrane protein</topology>
    </subcellularLocation>
</comment>
<evidence type="ECO:0000256" key="2">
    <source>
        <dbReference type="ARBA" id="ARBA00007863"/>
    </source>
</evidence>
<keyword evidence="3" id="KW-0813">Transport</keyword>
<feature type="transmembrane region" description="Helical" evidence="8">
    <location>
        <begin position="20"/>
        <end position="41"/>
    </location>
</feature>
<comment type="caution">
    <text evidence="9">The sequence shown here is derived from an EMBL/GenBank/DDBJ whole genome shotgun (WGS) entry which is preliminary data.</text>
</comment>
<evidence type="ECO:0000256" key="3">
    <source>
        <dbReference type="ARBA" id="ARBA00022448"/>
    </source>
</evidence>
<dbReference type="Pfam" id="PF06027">
    <property type="entry name" value="SLC35F"/>
    <property type="match status" value="1"/>
</dbReference>
<evidence type="ECO:0000256" key="5">
    <source>
        <dbReference type="ARBA" id="ARBA00022989"/>
    </source>
</evidence>
<evidence type="ECO:0000256" key="1">
    <source>
        <dbReference type="ARBA" id="ARBA00004141"/>
    </source>
</evidence>
<evidence type="ECO:0000256" key="4">
    <source>
        <dbReference type="ARBA" id="ARBA00022692"/>
    </source>
</evidence>
<gene>
    <name evidence="9" type="ORF">PGLA1383_LOCUS27898</name>
</gene>
<keyword evidence="6 8" id="KW-0472">Membrane</keyword>
<keyword evidence="5 8" id="KW-1133">Transmembrane helix</keyword>
<name>A0A813FHQ6_POLGL</name>
<reference evidence="9" key="1">
    <citation type="submission" date="2021-02" db="EMBL/GenBank/DDBJ databases">
        <authorList>
            <person name="Dougan E. K."/>
            <person name="Rhodes N."/>
            <person name="Thang M."/>
            <person name="Chan C."/>
        </authorList>
    </citation>
    <scope>NUCLEOTIDE SEQUENCE</scope>
</reference>
<accession>A0A813FHQ6</accession>
<feature type="compositionally biased region" description="Low complexity" evidence="7">
    <location>
        <begin position="249"/>
        <end position="265"/>
    </location>
</feature>
<feature type="region of interest" description="Disordered" evidence="7">
    <location>
        <begin position="238"/>
        <end position="265"/>
    </location>
</feature>
<sequence length="265" mass="27079">MLPSVLILGSLFLGHRYRLLHLAGVVFSLIGYGCIVSSDFAGSEDARKPLAPLSGDLLCAAAAALFACSSLGQEFLLRSCAPATILRRMQPAAAVLSGCQLLLFHASELSELRRLLADPLGPRGGPFLGTALALVCMYALAPQVIAKGGAALFNVSLLTANIYGSIWALAYNGEELSTMKALGSLSVLLGLIAFHSAGSPSQSAIAVVVEQQPPYGVCVADELGAAAEAAADAPAALHGEADEIAPPRSIRSLSTSSGTTTATSS</sequence>
<protein>
    <submittedName>
        <fullName evidence="9">Uncharacterized protein</fullName>
    </submittedName>
</protein>
<dbReference type="AlphaFoldDB" id="A0A813FHQ6"/>
<keyword evidence="4 8" id="KW-0812">Transmembrane</keyword>
<evidence type="ECO:0000256" key="6">
    <source>
        <dbReference type="ARBA" id="ARBA00023136"/>
    </source>
</evidence>
<evidence type="ECO:0000256" key="7">
    <source>
        <dbReference type="SAM" id="MobiDB-lite"/>
    </source>
</evidence>
<dbReference type="GO" id="GO:0016020">
    <property type="term" value="C:membrane"/>
    <property type="evidence" value="ECO:0007669"/>
    <property type="project" value="UniProtKB-SubCell"/>
</dbReference>
<proteinExistence type="inferred from homology"/>
<feature type="transmembrane region" description="Helical" evidence="8">
    <location>
        <begin position="152"/>
        <end position="170"/>
    </location>
</feature>
<dbReference type="InterPro" id="IPR009262">
    <property type="entry name" value="SLC35_F1/F2/F6"/>
</dbReference>
<organism evidence="9 10">
    <name type="scientific">Polarella glacialis</name>
    <name type="common">Dinoflagellate</name>
    <dbReference type="NCBI Taxonomy" id="89957"/>
    <lineage>
        <taxon>Eukaryota</taxon>
        <taxon>Sar</taxon>
        <taxon>Alveolata</taxon>
        <taxon>Dinophyceae</taxon>
        <taxon>Suessiales</taxon>
        <taxon>Suessiaceae</taxon>
        <taxon>Polarella</taxon>
    </lineage>
</organism>